<protein>
    <recommendedName>
        <fullName evidence="6">Peptidyl-prolyl cis-trans isomerase</fullName>
        <ecNumber evidence="6">5.2.1.8</ecNumber>
    </recommendedName>
</protein>
<dbReference type="SUPFAM" id="SSF54534">
    <property type="entry name" value="FKBP-like"/>
    <property type="match status" value="1"/>
</dbReference>
<proteinExistence type="inferred from homology"/>
<dbReference type="Pfam" id="PF00254">
    <property type="entry name" value="FKBP_C"/>
    <property type="match status" value="1"/>
</dbReference>
<feature type="domain" description="PPIase FKBP-type" evidence="8">
    <location>
        <begin position="100"/>
        <end position="188"/>
    </location>
</feature>
<name>A0ABS5APX5_9PSEU</name>
<comment type="caution">
    <text evidence="9">The sequence shown here is derived from an EMBL/GenBank/DDBJ whole genome shotgun (WGS) entry which is preliminary data.</text>
</comment>
<evidence type="ECO:0000256" key="5">
    <source>
        <dbReference type="PROSITE-ProRule" id="PRU00277"/>
    </source>
</evidence>
<evidence type="ECO:0000256" key="7">
    <source>
        <dbReference type="SAM" id="SignalP"/>
    </source>
</evidence>
<keyword evidence="7" id="KW-0732">Signal</keyword>
<dbReference type="Gene3D" id="3.10.50.40">
    <property type="match status" value="1"/>
</dbReference>
<feature type="signal peptide" evidence="7">
    <location>
        <begin position="1"/>
        <end position="26"/>
    </location>
</feature>
<dbReference type="Proteomes" id="UP001519363">
    <property type="component" value="Unassembled WGS sequence"/>
</dbReference>
<accession>A0ABS5APX5</accession>
<sequence length="193" mass="19735">MSITSTTSKVRLLALGAVTVLGLLSACTPSEKPASPEELAAADAKAKSAGTNTGCAIDKFTVEGAPGAKPKVTLPSDCPAPTALLQKDLVEGTGTALKSGDVIEAHYHLSTFSDKKEKETSYTNGQPFQAPIGAGRVIKGWDQGLIGIKPGGRRLLVVPPSLGYGERGGQGMAPNETLVFVVDALKVTPGAGH</sequence>
<evidence type="ECO:0000256" key="1">
    <source>
        <dbReference type="ARBA" id="ARBA00000971"/>
    </source>
</evidence>
<dbReference type="RefSeq" id="WP_086787473.1">
    <property type="nucleotide sequence ID" value="NZ_JAGIOO010000001.1"/>
</dbReference>
<evidence type="ECO:0000259" key="8">
    <source>
        <dbReference type="PROSITE" id="PS50059"/>
    </source>
</evidence>
<dbReference type="InterPro" id="IPR001179">
    <property type="entry name" value="PPIase_FKBP_dom"/>
</dbReference>
<dbReference type="EMBL" id="JAGIOO010000001">
    <property type="protein sequence ID" value="MBP2478307.1"/>
    <property type="molecule type" value="Genomic_DNA"/>
</dbReference>
<keyword evidence="4 5" id="KW-0413">Isomerase</keyword>
<dbReference type="InterPro" id="IPR046357">
    <property type="entry name" value="PPIase_dom_sf"/>
</dbReference>
<dbReference type="PROSITE" id="PS50059">
    <property type="entry name" value="FKBP_PPIASE"/>
    <property type="match status" value="1"/>
</dbReference>
<dbReference type="GO" id="GO:0003755">
    <property type="term" value="F:peptidyl-prolyl cis-trans isomerase activity"/>
    <property type="evidence" value="ECO:0007669"/>
    <property type="project" value="UniProtKB-EC"/>
</dbReference>
<keyword evidence="3 5" id="KW-0697">Rotamase</keyword>
<evidence type="ECO:0000313" key="10">
    <source>
        <dbReference type="Proteomes" id="UP001519363"/>
    </source>
</evidence>
<dbReference type="PANTHER" id="PTHR43811">
    <property type="entry name" value="FKBP-TYPE PEPTIDYL-PROLYL CIS-TRANS ISOMERASE FKPA"/>
    <property type="match status" value="1"/>
</dbReference>
<comment type="similarity">
    <text evidence="2 6">Belongs to the FKBP-type PPIase family.</text>
</comment>
<dbReference type="EC" id="5.2.1.8" evidence="6"/>
<dbReference type="PANTHER" id="PTHR43811:SF19">
    <property type="entry name" value="39 KDA FK506-BINDING NUCLEAR PROTEIN"/>
    <property type="match status" value="1"/>
</dbReference>
<comment type="catalytic activity">
    <reaction evidence="1 5 6">
        <text>[protein]-peptidylproline (omega=180) = [protein]-peptidylproline (omega=0)</text>
        <dbReference type="Rhea" id="RHEA:16237"/>
        <dbReference type="Rhea" id="RHEA-COMP:10747"/>
        <dbReference type="Rhea" id="RHEA-COMP:10748"/>
        <dbReference type="ChEBI" id="CHEBI:83833"/>
        <dbReference type="ChEBI" id="CHEBI:83834"/>
        <dbReference type="EC" id="5.2.1.8"/>
    </reaction>
</comment>
<feature type="chain" id="PRO_5045284878" description="Peptidyl-prolyl cis-trans isomerase" evidence="7">
    <location>
        <begin position="27"/>
        <end position="193"/>
    </location>
</feature>
<reference evidence="9 10" key="1">
    <citation type="submission" date="2021-03" db="EMBL/GenBank/DDBJ databases">
        <title>Sequencing the genomes of 1000 actinobacteria strains.</title>
        <authorList>
            <person name="Klenk H.-P."/>
        </authorList>
    </citation>
    <scope>NUCLEOTIDE SEQUENCE [LARGE SCALE GENOMIC DNA]</scope>
    <source>
        <strain evidence="9 10">DSM 44580</strain>
    </source>
</reference>
<evidence type="ECO:0000256" key="4">
    <source>
        <dbReference type="ARBA" id="ARBA00023235"/>
    </source>
</evidence>
<keyword evidence="10" id="KW-1185">Reference proteome</keyword>
<evidence type="ECO:0000256" key="6">
    <source>
        <dbReference type="RuleBase" id="RU003915"/>
    </source>
</evidence>
<gene>
    <name evidence="9" type="ORF">JOF53_007179</name>
</gene>
<evidence type="ECO:0000256" key="3">
    <source>
        <dbReference type="ARBA" id="ARBA00023110"/>
    </source>
</evidence>
<evidence type="ECO:0000313" key="9">
    <source>
        <dbReference type="EMBL" id="MBP2478307.1"/>
    </source>
</evidence>
<evidence type="ECO:0000256" key="2">
    <source>
        <dbReference type="ARBA" id="ARBA00006577"/>
    </source>
</evidence>
<organism evidence="9 10">
    <name type="scientific">Crossiella equi</name>
    <dbReference type="NCBI Taxonomy" id="130796"/>
    <lineage>
        <taxon>Bacteria</taxon>
        <taxon>Bacillati</taxon>
        <taxon>Actinomycetota</taxon>
        <taxon>Actinomycetes</taxon>
        <taxon>Pseudonocardiales</taxon>
        <taxon>Pseudonocardiaceae</taxon>
        <taxon>Crossiella</taxon>
    </lineage>
</organism>